<dbReference type="InterPro" id="IPR028431">
    <property type="entry name" value="NADP_DH_HndA-like"/>
</dbReference>
<keyword evidence="4 7" id="KW-0408">Iron</keyword>
<dbReference type="EMBL" id="BLSB01000059">
    <property type="protein sequence ID" value="GFP35166.1"/>
    <property type="molecule type" value="Genomic_DNA"/>
</dbReference>
<evidence type="ECO:0000256" key="7">
    <source>
        <dbReference type="PIRSR" id="PIRSR000216-1"/>
    </source>
</evidence>
<proteinExistence type="inferred from homology"/>
<dbReference type="NCBIfam" id="NF005722">
    <property type="entry name" value="PRK07539.1-2"/>
    <property type="match status" value="1"/>
</dbReference>
<sequence length="169" mass="18894">MEKLESRLEDVFSRYERTRSKLVPILQDTQASLGYLPIESLKAIARFLSIPESQVYGVATFYGQFYFSRRGRNEVKVCYGTACHVKGATRLIESFERQLGVSCGSTTDDYEYSLERVACVGCCSLAPVAVINEETHAHLTPDKVNDLIEETRKSKPVSGVVCSNAWPTI</sequence>
<evidence type="ECO:0000256" key="1">
    <source>
        <dbReference type="ARBA" id="ARBA00010643"/>
    </source>
</evidence>
<dbReference type="PIRSF" id="PIRSF000216">
    <property type="entry name" value="NADH_DH_24kDa"/>
    <property type="match status" value="1"/>
</dbReference>
<name>A0A6V8PVS1_9ACTN</name>
<evidence type="ECO:0000256" key="5">
    <source>
        <dbReference type="ARBA" id="ARBA00023014"/>
    </source>
</evidence>
<organism evidence="8 9">
    <name type="scientific">Candidatus Hakubella thermalkaliphila</name>
    <dbReference type="NCBI Taxonomy" id="2754717"/>
    <lineage>
        <taxon>Bacteria</taxon>
        <taxon>Bacillati</taxon>
        <taxon>Actinomycetota</taxon>
        <taxon>Actinomycetota incertae sedis</taxon>
        <taxon>Candidatus Hakubellales</taxon>
        <taxon>Candidatus Hakubellaceae</taxon>
        <taxon>Candidatus Hakubella</taxon>
    </lineage>
</organism>
<dbReference type="GO" id="GO:0051537">
    <property type="term" value="F:2 iron, 2 sulfur cluster binding"/>
    <property type="evidence" value="ECO:0007669"/>
    <property type="project" value="UniProtKB-KW"/>
</dbReference>
<comment type="cofactor">
    <cofactor evidence="6">
        <name>[2Fe-2S] cluster</name>
        <dbReference type="ChEBI" id="CHEBI:190135"/>
    </cofactor>
</comment>
<evidence type="ECO:0000313" key="9">
    <source>
        <dbReference type="Proteomes" id="UP000576480"/>
    </source>
</evidence>
<dbReference type="AlphaFoldDB" id="A0A6V8PVS1"/>
<keyword evidence="2 7" id="KW-0001">2Fe-2S</keyword>
<dbReference type="InterPro" id="IPR036249">
    <property type="entry name" value="Thioredoxin-like_sf"/>
</dbReference>
<dbReference type="RefSeq" id="WP_176229818.1">
    <property type="nucleotide sequence ID" value="NZ_BLSB01000059.1"/>
</dbReference>
<comment type="caution">
    <text evidence="8">The sequence shown here is derived from an EMBL/GenBank/DDBJ whole genome shotgun (WGS) entry which is preliminary data.</text>
</comment>
<dbReference type="Gene3D" id="1.10.10.1590">
    <property type="entry name" value="NADH-quinone oxidoreductase subunit E"/>
    <property type="match status" value="1"/>
</dbReference>
<feature type="binding site" evidence="7">
    <location>
        <position position="78"/>
    </location>
    <ligand>
        <name>[2Fe-2S] cluster</name>
        <dbReference type="ChEBI" id="CHEBI:190135"/>
    </ligand>
</feature>
<evidence type="ECO:0000256" key="2">
    <source>
        <dbReference type="ARBA" id="ARBA00022714"/>
    </source>
</evidence>
<dbReference type="InterPro" id="IPR042128">
    <property type="entry name" value="NuoE_dom"/>
</dbReference>
<evidence type="ECO:0000256" key="3">
    <source>
        <dbReference type="ARBA" id="ARBA00022723"/>
    </source>
</evidence>
<comment type="similarity">
    <text evidence="1">Belongs to the complex I 24 kDa subunit family.</text>
</comment>
<evidence type="ECO:0000256" key="4">
    <source>
        <dbReference type="ARBA" id="ARBA00023004"/>
    </source>
</evidence>
<feature type="binding site" evidence="7">
    <location>
        <position position="83"/>
    </location>
    <ligand>
        <name>[2Fe-2S] cluster</name>
        <dbReference type="ChEBI" id="CHEBI:190135"/>
    </ligand>
</feature>
<reference evidence="8 9" key="1">
    <citation type="journal article" date="2020" name="Front. Microbiol.">
        <title>Single-cell genomics of novel Actinobacteria with the Wood-Ljungdahl pathway discovered in a serpentinizing system.</title>
        <authorList>
            <person name="Merino N."/>
            <person name="Kawai M."/>
            <person name="Boyd E.S."/>
            <person name="Colman D.R."/>
            <person name="McGlynn S.E."/>
            <person name="Nealson K.H."/>
            <person name="Kurokawa K."/>
            <person name="Hongoh Y."/>
        </authorList>
    </citation>
    <scope>NUCLEOTIDE SEQUENCE [LARGE SCALE GENOMIC DNA]</scope>
    <source>
        <strain evidence="8 9">S43</strain>
    </source>
</reference>
<feature type="binding site" evidence="7">
    <location>
        <position position="123"/>
    </location>
    <ligand>
        <name>[2Fe-2S] cluster</name>
        <dbReference type="ChEBI" id="CHEBI:190135"/>
    </ligand>
</feature>
<dbReference type="FunFam" id="1.10.10.1590:FF:000001">
    <property type="entry name" value="NADH-quinone oxidoreductase subunit E"/>
    <property type="match status" value="1"/>
</dbReference>
<feature type="binding site" evidence="7">
    <location>
        <position position="119"/>
    </location>
    <ligand>
        <name>[2Fe-2S] cluster</name>
        <dbReference type="ChEBI" id="CHEBI:190135"/>
    </ligand>
</feature>
<gene>
    <name evidence="8" type="ORF">HKBW3S43_00958</name>
</gene>
<dbReference type="Gene3D" id="3.40.30.10">
    <property type="entry name" value="Glutaredoxin"/>
    <property type="match status" value="1"/>
</dbReference>
<dbReference type="InterPro" id="IPR002023">
    <property type="entry name" value="NuoE-like"/>
</dbReference>
<dbReference type="GO" id="GO:0046872">
    <property type="term" value="F:metal ion binding"/>
    <property type="evidence" value="ECO:0007669"/>
    <property type="project" value="UniProtKB-KW"/>
</dbReference>
<dbReference type="Pfam" id="PF01257">
    <property type="entry name" value="2Fe-2S_thioredx"/>
    <property type="match status" value="1"/>
</dbReference>
<keyword evidence="3 7" id="KW-0479">Metal-binding</keyword>
<evidence type="ECO:0000256" key="6">
    <source>
        <dbReference type="ARBA" id="ARBA00034078"/>
    </source>
</evidence>
<dbReference type="CDD" id="cd03064">
    <property type="entry name" value="TRX_Fd_NuoE"/>
    <property type="match status" value="1"/>
</dbReference>
<dbReference type="PANTHER" id="PTHR43342">
    <property type="entry name" value="NADH-QUINONE OXIDOREDUCTASE, E SUBUNIT"/>
    <property type="match status" value="1"/>
</dbReference>
<evidence type="ECO:0000313" key="8">
    <source>
        <dbReference type="EMBL" id="GFP35166.1"/>
    </source>
</evidence>
<dbReference type="GO" id="GO:0016491">
    <property type="term" value="F:oxidoreductase activity"/>
    <property type="evidence" value="ECO:0007669"/>
    <property type="project" value="InterPro"/>
</dbReference>
<keyword evidence="5 7" id="KW-0411">Iron-sulfur</keyword>
<accession>A0A6V8PVS1</accession>
<dbReference type="Proteomes" id="UP000576480">
    <property type="component" value="Unassembled WGS sequence"/>
</dbReference>
<dbReference type="InterPro" id="IPR041921">
    <property type="entry name" value="NuoE_N"/>
</dbReference>
<protein>
    <submittedName>
        <fullName evidence="8">NADH-quinone oxidoreductase subunit E</fullName>
    </submittedName>
</protein>
<dbReference type="SUPFAM" id="SSF52833">
    <property type="entry name" value="Thioredoxin-like"/>
    <property type="match status" value="1"/>
</dbReference>
<dbReference type="PANTHER" id="PTHR43342:SF1">
    <property type="entry name" value="BIFURCATING [FEFE] HYDROGENASE GAMMA SUBUNIT"/>
    <property type="match status" value="1"/>
</dbReference>
<comment type="cofactor">
    <cofactor evidence="7">
        <name>[2Fe-2S] cluster</name>
        <dbReference type="ChEBI" id="CHEBI:190135"/>
    </cofactor>
    <text evidence="7">Binds 1 [2Fe-2S] cluster.</text>
</comment>